<gene>
    <name evidence="2" type="ORF">E3C22_22830</name>
</gene>
<keyword evidence="3" id="KW-1185">Reference proteome</keyword>
<dbReference type="InterPro" id="IPR010982">
    <property type="entry name" value="Lambda_DNA-bd_dom_sf"/>
</dbReference>
<dbReference type="Pfam" id="PF01381">
    <property type="entry name" value="HTH_3"/>
    <property type="match status" value="1"/>
</dbReference>
<comment type="caution">
    <text evidence="2">The sequence shown here is derived from an EMBL/GenBank/DDBJ whole genome shotgun (WGS) entry which is preliminary data.</text>
</comment>
<evidence type="ECO:0000313" key="2">
    <source>
        <dbReference type="EMBL" id="TFF17970.1"/>
    </source>
</evidence>
<dbReference type="PROSITE" id="PS50943">
    <property type="entry name" value="HTH_CROC1"/>
    <property type="match status" value="1"/>
</dbReference>
<proteinExistence type="predicted"/>
<feature type="domain" description="HTH cro/C1-type" evidence="1">
    <location>
        <begin position="39"/>
        <end position="94"/>
    </location>
</feature>
<organism evidence="2 3">
    <name type="scientific">Jiella endophytica</name>
    <dbReference type="NCBI Taxonomy" id="2558362"/>
    <lineage>
        <taxon>Bacteria</taxon>
        <taxon>Pseudomonadati</taxon>
        <taxon>Pseudomonadota</taxon>
        <taxon>Alphaproteobacteria</taxon>
        <taxon>Hyphomicrobiales</taxon>
        <taxon>Aurantimonadaceae</taxon>
        <taxon>Jiella</taxon>
    </lineage>
</organism>
<dbReference type="Proteomes" id="UP000298179">
    <property type="component" value="Unassembled WGS sequence"/>
</dbReference>
<sequence>MNRADTISLDELAARHLADPEVKAAYDEMANEFAVAKALIAARSASRLSQKDVAERMKTSQSAIARMESGRQSVSTGSIQKYATAVGRPITIEIKPLPAPRGSQSAA</sequence>
<name>A0A4Y8RAB8_9HYPH</name>
<dbReference type="InterPro" id="IPR001387">
    <property type="entry name" value="Cro/C1-type_HTH"/>
</dbReference>
<dbReference type="Gene3D" id="1.10.260.40">
    <property type="entry name" value="lambda repressor-like DNA-binding domains"/>
    <property type="match status" value="1"/>
</dbReference>
<dbReference type="CDD" id="cd00093">
    <property type="entry name" value="HTH_XRE"/>
    <property type="match status" value="1"/>
</dbReference>
<dbReference type="RefSeq" id="WP_134764197.1">
    <property type="nucleotide sequence ID" value="NZ_SOZD01000012.1"/>
</dbReference>
<evidence type="ECO:0000313" key="3">
    <source>
        <dbReference type="Proteomes" id="UP000298179"/>
    </source>
</evidence>
<evidence type="ECO:0000259" key="1">
    <source>
        <dbReference type="PROSITE" id="PS50943"/>
    </source>
</evidence>
<dbReference type="SMART" id="SM00530">
    <property type="entry name" value="HTH_XRE"/>
    <property type="match status" value="1"/>
</dbReference>
<protein>
    <submittedName>
        <fullName evidence="2">XRE family transcriptional regulator</fullName>
    </submittedName>
</protein>
<dbReference type="AlphaFoldDB" id="A0A4Y8RAB8"/>
<dbReference type="OrthoDB" id="9792093at2"/>
<dbReference type="GO" id="GO:0003677">
    <property type="term" value="F:DNA binding"/>
    <property type="evidence" value="ECO:0007669"/>
    <property type="project" value="InterPro"/>
</dbReference>
<dbReference type="SUPFAM" id="SSF47413">
    <property type="entry name" value="lambda repressor-like DNA-binding domains"/>
    <property type="match status" value="1"/>
</dbReference>
<reference evidence="2 3" key="1">
    <citation type="submission" date="2019-03" db="EMBL/GenBank/DDBJ databases">
        <title>Jiella endophytica sp. nov., a novel endophytic bacterium isolated from root of Ficus microcarpa Linn. f.</title>
        <authorList>
            <person name="Tuo L."/>
        </authorList>
    </citation>
    <scope>NUCLEOTIDE SEQUENCE [LARGE SCALE GENOMIC DNA]</scope>
    <source>
        <strain evidence="2 3">CBS5Q-3</strain>
    </source>
</reference>
<accession>A0A4Y8RAB8</accession>
<dbReference type="EMBL" id="SOZD01000012">
    <property type="protein sequence ID" value="TFF17970.1"/>
    <property type="molecule type" value="Genomic_DNA"/>
</dbReference>